<protein>
    <submittedName>
        <fullName evidence="10">Uncharacterized protein</fullName>
    </submittedName>
</protein>
<dbReference type="GO" id="GO:0030150">
    <property type="term" value="P:protein import into mitochondrial matrix"/>
    <property type="evidence" value="ECO:0007669"/>
    <property type="project" value="InterPro"/>
</dbReference>
<proteinExistence type="inferred from homology"/>
<dbReference type="OMA" id="AKYLIQI"/>
<dbReference type="AlphaFoldDB" id="A4S3N9"/>
<dbReference type="HOGENOM" id="CLU_101461_2_0_1"/>
<dbReference type="EMBL" id="CP000590">
    <property type="protein sequence ID" value="ABO98245.1"/>
    <property type="molecule type" value="Genomic_DNA"/>
</dbReference>
<keyword evidence="3" id="KW-0813">Transport</keyword>
<comment type="similarity">
    <text evidence="2">Belongs to the TIM16/PAM16 family.</text>
</comment>
<comment type="subcellular location">
    <subcellularLocation>
        <location evidence="1">Mitochondrion inner membrane</location>
        <topology evidence="1">Peripheral membrane protein</topology>
    </subcellularLocation>
</comment>
<dbReference type="OrthoDB" id="10262892at2759"/>
<keyword evidence="7" id="KW-0496">Mitochondrion</keyword>
<dbReference type="Pfam" id="PF03656">
    <property type="entry name" value="Pam16"/>
    <property type="match status" value="1"/>
</dbReference>
<evidence type="ECO:0000256" key="5">
    <source>
        <dbReference type="ARBA" id="ARBA00022927"/>
    </source>
</evidence>
<evidence type="ECO:0000256" key="7">
    <source>
        <dbReference type="ARBA" id="ARBA00023128"/>
    </source>
</evidence>
<evidence type="ECO:0000313" key="11">
    <source>
        <dbReference type="Proteomes" id="UP000001568"/>
    </source>
</evidence>
<evidence type="ECO:0000256" key="3">
    <source>
        <dbReference type="ARBA" id="ARBA00022448"/>
    </source>
</evidence>
<accession>A4S3N9</accession>
<dbReference type="FunFam" id="1.10.287.110:FF:000006">
    <property type="entry name" value="Import inner membrane translocase subunit TIM16"/>
    <property type="match status" value="1"/>
</dbReference>
<dbReference type="eggNOG" id="KOG3442">
    <property type="taxonomic scope" value="Eukaryota"/>
</dbReference>
<gene>
    <name evidence="10" type="ORF">OSTLU_9481</name>
</gene>
<keyword evidence="11" id="KW-1185">Reference proteome</keyword>
<dbReference type="Gramene" id="ABO98245">
    <property type="protein sequence ID" value="ABO98245"/>
    <property type="gene ID" value="OSTLU_9481"/>
</dbReference>
<feature type="signal peptide" evidence="9">
    <location>
        <begin position="1"/>
        <end position="20"/>
    </location>
</feature>
<evidence type="ECO:0000256" key="2">
    <source>
        <dbReference type="ARBA" id="ARBA00008817"/>
    </source>
</evidence>
<organism evidence="10 11">
    <name type="scientific">Ostreococcus lucimarinus (strain CCE9901)</name>
    <dbReference type="NCBI Taxonomy" id="436017"/>
    <lineage>
        <taxon>Eukaryota</taxon>
        <taxon>Viridiplantae</taxon>
        <taxon>Chlorophyta</taxon>
        <taxon>Mamiellophyceae</taxon>
        <taxon>Mamiellales</taxon>
        <taxon>Bathycoccaceae</taxon>
        <taxon>Ostreococcus</taxon>
    </lineage>
</organism>
<keyword evidence="8" id="KW-0472">Membrane</keyword>
<dbReference type="PANTHER" id="PTHR12388:SF0">
    <property type="entry name" value="MITOCHONDRIAL IMPORT INNER MEMBRANE TRANSLOCASE SUBUNIT TIM16"/>
    <property type="match status" value="1"/>
</dbReference>
<dbReference type="KEGG" id="olu:OSTLU_9481"/>
<reference evidence="10 11" key="1">
    <citation type="journal article" date="2007" name="Proc. Natl. Acad. Sci. U.S.A.">
        <title>The tiny eukaryote Ostreococcus provides genomic insights into the paradox of plankton speciation.</title>
        <authorList>
            <person name="Palenik B."/>
            <person name="Grimwood J."/>
            <person name="Aerts A."/>
            <person name="Rouze P."/>
            <person name="Salamov A."/>
            <person name="Putnam N."/>
            <person name="Dupont C."/>
            <person name="Jorgensen R."/>
            <person name="Derelle E."/>
            <person name="Rombauts S."/>
            <person name="Zhou K."/>
            <person name="Otillar R."/>
            <person name="Merchant S.S."/>
            <person name="Podell S."/>
            <person name="Gaasterland T."/>
            <person name="Napoli C."/>
            <person name="Gendler K."/>
            <person name="Manuell A."/>
            <person name="Tai V."/>
            <person name="Vallon O."/>
            <person name="Piganeau G."/>
            <person name="Jancek S."/>
            <person name="Heijde M."/>
            <person name="Jabbari K."/>
            <person name="Bowler C."/>
            <person name="Lohr M."/>
            <person name="Robbens S."/>
            <person name="Werner G."/>
            <person name="Dubchak I."/>
            <person name="Pazour G.J."/>
            <person name="Ren Q."/>
            <person name="Paulsen I."/>
            <person name="Delwiche C."/>
            <person name="Schmutz J."/>
            <person name="Rokhsar D."/>
            <person name="Van de Peer Y."/>
            <person name="Moreau H."/>
            <person name="Grigoriev I.V."/>
        </authorList>
    </citation>
    <scope>NUCLEOTIDE SEQUENCE [LARGE SCALE GENOMIC DNA]</scope>
    <source>
        <strain evidence="10 11">CCE9901</strain>
    </source>
</reference>
<keyword evidence="4" id="KW-0999">Mitochondrion inner membrane</keyword>
<evidence type="ECO:0000256" key="9">
    <source>
        <dbReference type="SAM" id="SignalP"/>
    </source>
</evidence>
<feature type="non-terminal residue" evidence="10">
    <location>
        <position position="114"/>
    </location>
</feature>
<dbReference type="GO" id="GO:0005744">
    <property type="term" value="C:TIM23 mitochondrial import inner membrane translocase complex"/>
    <property type="evidence" value="ECO:0007669"/>
    <property type="project" value="InterPro"/>
</dbReference>
<sequence>MASRALANLLVAGGAALARAASQAYRQALANAQRTGVASEAANAASGARGAFGRKAMTAEEARLVLGVEASATYAEVLARYERLFASNEKGGSFYLQSKVYRARESLEREYDEE</sequence>
<dbReference type="Proteomes" id="UP000001568">
    <property type="component" value="Chromosome 10"/>
</dbReference>
<evidence type="ECO:0000256" key="1">
    <source>
        <dbReference type="ARBA" id="ARBA00004637"/>
    </source>
</evidence>
<dbReference type="PANTHER" id="PTHR12388">
    <property type="entry name" value="MITOCHONDRIA ASSOCIATED GRANULOCYTE MACROPHAGE CSF SIGNALING MOLECULE"/>
    <property type="match status" value="1"/>
</dbReference>
<dbReference type="Gene3D" id="1.10.287.110">
    <property type="entry name" value="DnaJ domain"/>
    <property type="match status" value="1"/>
</dbReference>
<dbReference type="STRING" id="436017.A4S3N9"/>
<evidence type="ECO:0000256" key="4">
    <source>
        <dbReference type="ARBA" id="ARBA00022792"/>
    </source>
</evidence>
<dbReference type="InterPro" id="IPR005341">
    <property type="entry name" value="Tim16"/>
</dbReference>
<dbReference type="GeneID" id="5004082"/>
<evidence type="ECO:0000313" key="10">
    <source>
        <dbReference type="EMBL" id="ABO98245.1"/>
    </source>
</evidence>
<dbReference type="InterPro" id="IPR036869">
    <property type="entry name" value="J_dom_sf"/>
</dbReference>
<dbReference type="RefSeq" id="XP_001419952.1">
    <property type="nucleotide sequence ID" value="XM_001419915.1"/>
</dbReference>
<evidence type="ECO:0000256" key="8">
    <source>
        <dbReference type="ARBA" id="ARBA00023136"/>
    </source>
</evidence>
<keyword evidence="5" id="KW-0653">Protein transport</keyword>
<feature type="chain" id="PRO_5002673048" evidence="9">
    <location>
        <begin position="21"/>
        <end position="114"/>
    </location>
</feature>
<name>A4S3N9_OSTLU</name>
<evidence type="ECO:0000256" key="6">
    <source>
        <dbReference type="ARBA" id="ARBA00023010"/>
    </source>
</evidence>
<keyword evidence="6" id="KW-0811">Translocation</keyword>
<keyword evidence="9" id="KW-0732">Signal</keyword>